<evidence type="ECO:0000256" key="6">
    <source>
        <dbReference type="SAM" id="Coils"/>
    </source>
</evidence>
<keyword evidence="5" id="KW-0206">Cytoskeleton</keyword>
<protein>
    <recommendedName>
        <fullName evidence="3">KIF-binding protein</fullName>
    </recommendedName>
</protein>
<dbReference type="GO" id="GO:0021952">
    <property type="term" value="P:central nervous system projection neuron axonogenesis"/>
    <property type="evidence" value="ECO:0007669"/>
    <property type="project" value="TreeGrafter"/>
</dbReference>
<dbReference type="InParanoid" id="E2BX89"/>
<proteinExistence type="inferred from homology"/>
<dbReference type="PANTHER" id="PTHR46321">
    <property type="entry name" value="KIF1-BINDING PROTEIN"/>
    <property type="match status" value="1"/>
</dbReference>
<keyword evidence="6" id="KW-0175">Coiled coil</keyword>
<name>E2BX89_HARSA</name>
<dbReference type="GO" id="GO:0000226">
    <property type="term" value="P:microtubule cytoskeleton organization"/>
    <property type="evidence" value="ECO:0007669"/>
    <property type="project" value="TreeGrafter"/>
</dbReference>
<dbReference type="EMBL" id="GL451230">
    <property type="protein sequence ID" value="EFN79672.1"/>
    <property type="molecule type" value="Genomic_DNA"/>
</dbReference>
<dbReference type="AlphaFoldDB" id="E2BX89"/>
<dbReference type="PANTHER" id="PTHR46321:SF1">
    <property type="entry name" value="KIF-BINDING PROTEIN"/>
    <property type="match status" value="1"/>
</dbReference>
<dbReference type="GO" id="GO:1990535">
    <property type="term" value="P:neuron projection maintenance"/>
    <property type="evidence" value="ECO:0007669"/>
    <property type="project" value="TreeGrafter"/>
</dbReference>
<keyword evidence="8" id="KW-1185">Reference proteome</keyword>
<evidence type="ECO:0000313" key="7">
    <source>
        <dbReference type="EMBL" id="EFN79672.1"/>
    </source>
</evidence>
<evidence type="ECO:0000256" key="5">
    <source>
        <dbReference type="ARBA" id="ARBA00023212"/>
    </source>
</evidence>
<dbReference type="OMA" id="HRFTEAR"/>
<dbReference type="Proteomes" id="UP000008237">
    <property type="component" value="Unassembled WGS sequence"/>
</dbReference>
<dbReference type="PhylomeDB" id="E2BX89"/>
<sequence length="537" mass="63115">MSAESTKALKVQDCELFDSANAFVTEAEESTKSDRTTRSITIKYINKEYCALLKLTFDLERNITREDNRLSADHIETLRETEMQVKRFHHTFNSQDAHFDDSIILAHIYLTLANIYYAGTTDITNGKERIYIAKEYLRQCVKLLKGKELDRRAVLTTLQALCVSRNVYIELQEIEEWKQVTRKTLEYYWMYTEKKDNYPHPVYILAVAGIVINRNYEYDLDILYARTLQFLMLYEYYCDEYLPIDNCTMIMCTHKILNKILKAVPLLMKYPEWVTITSQLALLFIKNRRFTEARHHLAAASFVAKKFYEEELMKMDKNKLPTQKAELRNTYNKAVADIAIKWATYGNKLLCLSGERFLHEEGNEVATGNLAMESTKLIFTDLENELQDITALIRDTYITDCKDAKPIFRRVLRWLEEAREFAANTKTANMYVDITRGIFLAYKYLARYEQKKDNQVKLYKQRIDTLYDISKTVNTDDANVRKHVWLQLMLASYSLLDIKTEDLESLDKINEELTAEINKLVKYNIHSSELYLGIYIK</sequence>
<dbReference type="OrthoDB" id="7554052at2759"/>
<reference evidence="7 8" key="1">
    <citation type="journal article" date="2010" name="Science">
        <title>Genomic comparison of the ants Camponotus floridanus and Harpegnathos saltator.</title>
        <authorList>
            <person name="Bonasio R."/>
            <person name="Zhang G."/>
            <person name="Ye C."/>
            <person name="Mutti N.S."/>
            <person name="Fang X."/>
            <person name="Qin N."/>
            <person name="Donahue G."/>
            <person name="Yang P."/>
            <person name="Li Q."/>
            <person name="Li C."/>
            <person name="Zhang P."/>
            <person name="Huang Z."/>
            <person name="Berger S.L."/>
            <person name="Reinberg D."/>
            <person name="Wang J."/>
            <person name="Liebig J."/>
        </authorList>
    </citation>
    <scope>NUCLEOTIDE SEQUENCE [LARGE SCALE GENOMIC DNA]</scope>
    <source>
        <strain evidence="7 8">R22 G/1</strain>
    </source>
</reference>
<comment type="similarity">
    <text evidence="2">Belongs to the KIF-binding protein family.</text>
</comment>
<dbReference type="GO" id="GO:0005856">
    <property type="term" value="C:cytoskeleton"/>
    <property type="evidence" value="ECO:0007669"/>
    <property type="project" value="UniProtKB-SubCell"/>
</dbReference>
<gene>
    <name evidence="7" type="ORF">EAI_13780</name>
</gene>
<organism evidence="8">
    <name type="scientific">Harpegnathos saltator</name>
    <name type="common">Jerdon's jumping ant</name>
    <dbReference type="NCBI Taxonomy" id="610380"/>
    <lineage>
        <taxon>Eukaryota</taxon>
        <taxon>Metazoa</taxon>
        <taxon>Ecdysozoa</taxon>
        <taxon>Arthropoda</taxon>
        <taxon>Hexapoda</taxon>
        <taxon>Insecta</taxon>
        <taxon>Pterygota</taxon>
        <taxon>Neoptera</taxon>
        <taxon>Endopterygota</taxon>
        <taxon>Hymenoptera</taxon>
        <taxon>Apocrita</taxon>
        <taxon>Aculeata</taxon>
        <taxon>Formicoidea</taxon>
        <taxon>Formicidae</taxon>
        <taxon>Ponerinae</taxon>
        <taxon>Ponerini</taxon>
        <taxon>Harpegnathos</taxon>
    </lineage>
</organism>
<dbReference type="InterPro" id="IPR022083">
    <property type="entry name" value="KBP"/>
</dbReference>
<evidence type="ECO:0000256" key="4">
    <source>
        <dbReference type="ARBA" id="ARBA00022490"/>
    </source>
</evidence>
<dbReference type="KEGG" id="hst:105187586"/>
<evidence type="ECO:0000256" key="2">
    <source>
        <dbReference type="ARBA" id="ARBA00010305"/>
    </source>
</evidence>
<accession>E2BX89</accession>
<feature type="coiled-coil region" evidence="6">
    <location>
        <begin position="496"/>
        <end position="523"/>
    </location>
</feature>
<keyword evidence="4" id="KW-0963">Cytoplasm</keyword>
<evidence type="ECO:0000313" key="8">
    <source>
        <dbReference type="Proteomes" id="UP000008237"/>
    </source>
</evidence>
<comment type="subcellular location">
    <subcellularLocation>
        <location evidence="1">Cytoplasm</location>
        <location evidence="1">Cytoskeleton</location>
    </subcellularLocation>
</comment>
<dbReference type="Pfam" id="PF12309">
    <property type="entry name" value="KBP_C"/>
    <property type="match status" value="1"/>
</dbReference>
<evidence type="ECO:0000256" key="1">
    <source>
        <dbReference type="ARBA" id="ARBA00004245"/>
    </source>
</evidence>
<evidence type="ECO:0000256" key="3">
    <source>
        <dbReference type="ARBA" id="ARBA00016840"/>
    </source>
</evidence>